<protein>
    <submittedName>
        <fullName evidence="1">Uncharacterized protein</fullName>
    </submittedName>
</protein>
<gene>
    <name evidence="1" type="ORF">QAD02_004151</name>
</gene>
<dbReference type="EMBL" id="CM056743">
    <property type="protein sequence ID" value="KAJ8672890.1"/>
    <property type="molecule type" value="Genomic_DNA"/>
</dbReference>
<organism evidence="1 2">
    <name type="scientific">Eretmocerus hayati</name>
    <dbReference type="NCBI Taxonomy" id="131215"/>
    <lineage>
        <taxon>Eukaryota</taxon>
        <taxon>Metazoa</taxon>
        <taxon>Ecdysozoa</taxon>
        <taxon>Arthropoda</taxon>
        <taxon>Hexapoda</taxon>
        <taxon>Insecta</taxon>
        <taxon>Pterygota</taxon>
        <taxon>Neoptera</taxon>
        <taxon>Endopterygota</taxon>
        <taxon>Hymenoptera</taxon>
        <taxon>Apocrita</taxon>
        <taxon>Proctotrupomorpha</taxon>
        <taxon>Chalcidoidea</taxon>
        <taxon>Aphelinidae</taxon>
        <taxon>Aphelininae</taxon>
        <taxon>Eretmocerus</taxon>
    </lineage>
</organism>
<proteinExistence type="predicted"/>
<dbReference type="Proteomes" id="UP001239111">
    <property type="component" value="Chromosome 3"/>
</dbReference>
<evidence type="ECO:0000313" key="2">
    <source>
        <dbReference type="Proteomes" id="UP001239111"/>
    </source>
</evidence>
<reference evidence="1" key="1">
    <citation type="submission" date="2023-04" db="EMBL/GenBank/DDBJ databases">
        <title>A chromosome-level genome assembly of the parasitoid wasp Eretmocerus hayati.</title>
        <authorList>
            <person name="Zhong Y."/>
            <person name="Liu S."/>
            <person name="Liu Y."/>
        </authorList>
    </citation>
    <scope>NUCLEOTIDE SEQUENCE</scope>
    <source>
        <strain evidence="1">ZJU_SS_LIU_2023</strain>
    </source>
</reference>
<comment type="caution">
    <text evidence="1">The sequence shown here is derived from an EMBL/GenBank/DDBJ whole genome shotgun (WGS) entry which is preliminary data.</text>
</comment>
<evidence type="ECO:0000313" key="1">
    <source>
        <dbReference type="EMBL" id="KAJ8672890.1"/>
    </source>
</evidence>
<accession>A0ACC2NNX9</accession>
<keyword evidence="2" id="KW-1185">Reference proteome</keyword>
<name>A0ACC2NNX9_9HYME</name>
<sequence>MNVQKTPVSMLQEMMVKRGTAPNYELILDGGGTHENKFTYQVTCIGLSATGTGRCKKDAKHEAATAMLEVIAKHQSLPQLPASPIDSPVRTPLPMSLPECPKASMDAPFHNAIGELQVLCATNNLNDPEYREVGDIGPAHARIFTILCVVSTFEEQGVARTKKQAKHIAAQNMIRKISGVVSEDPSNLTKGDKNKIDEEKSRRIAIAKYPELTVNQTELVKSKISWGLKLKDYHKKLKNSLEDEKRRKLLEKLTDWISSMDPQLTNFDEMRLQNVKQEFSDSLKEADIMYTENYLESSSRDIILLDFQLHTAPDIHEIGIGRTKLEAEISALFRVMNTMSMFLQ</sequence>